<dbReference type="AlphaFoldDB" id="A0AAV2KYT7"/>
<proteinExistence type="predicted"/>
<sequence>MRGRGGDWALTTILMRIRKFRLLFKLPPFAVIGRSLPRDQRPREAHSHARELHFILQRDTTSKLYPKQERLSPLIRTSANRGKHHSTWIYPSRFSTLLPRALNSFCPRRDVFSPGLTSGDGPLSQMGVYFLQFC</sequence>
<dbReference type="Proteomes" id="UP001497482">
    <property type="component" value="Chromosome 20"/>
</dbReference>
<protein>
    <submittedName>
        <fullName evidence="1">Uncharacterized protein</fullName>
    </submittedName>
</protein>
<organism evidence="1 2">
    <name type="scientific">Knipowitschia caucasica</name>
    <name type="common">Caucasian dwarf goby</name>
    <name type="synonym">Pomatoschistus caucasicus</name>
    <dbReference type="NCBI Taxonomy" id="637954"/>
    <lineage>
        <taxon>Eukaryota</taxon>
        <taxon>Metazoa</taxon>
        <taxon>Chordata</taxon>
        <taxon>Craniata</taxon>
        <taxon>Vertebrata</taxon>
        <taxon>Euteleostomi</taxon>
        <taxon>Actinopterygii</taxon>
        <taxon>Neopterygii</taxon>
        <taxon>Teleostei</taxon>
        <taxon>Neoteleostei</taxon>
        <taxon>Acanthomorphata</taxon>
        <taxon>Gobiaria</taxon>
        <taxon>Gobiiformes</taxon>
        <taxon>Gobioidei</taxon>
        <taxon>Gobiidae</taxon>
        <taxon>Gobiinae</taxon>
        <taxon>Knipowitschia</taxon>
    </lineage>
</organism>
<keyword evidence="2" id="KW-1185">Reference proteome</keyword>
<evidence type="ECO:0000313" key="1">
    <source>
        <dbReference type="EMBL" id="CAL1594824.1"/>
    </source>
</evidence>
<accession>A0AAV2KYT7</accession>
<name>A0AAV2KYT7_KNICA</name>
<dbReference type="EMBL" id="OZ035842">
    <property type="protein sequence ID" value="CAL1594824.1"/>
    <property type="molecule type" value="Genomic_DNA"/>
</dbReference>
<gene>
    <name evidence="1" type="ORF">KC01_LOCUS23751</name>
</gene>
<reference evidence="1 2" key="1">
    <citation type="submission" date="2024-04" db="EMBL/GenBank/DDBJ databases">
        <authorList>
            <person name="Waldvogel A.-M."/>
            <person name="Schoenle A."/>
        </authorList>
    </citation>
    <scope>NUCLEOTIDE SEQUENCE [LARGE SCALE GENOMIC DNA]</scope>
</reference>
<evidence type="ECO:0000313" key="2">
    <source>
        <dbReference type="Proteomes" id="UP001497482"/>
    </source>
</evidence>